<dbReference type="Proteomes" id="UP001500274">
    <property type="component" value="Unassembled WGS sequence"/>
</dbReference>
<accession>A0ABN3PKG5</accession>
<evidence type="ECO:0000259" key="2">
    <source>
        <dbReference type="Pfam" id="PF08223"/>
    </source>
</evidence>
<organism evidence="4 5">
    <name type="scientific">Microbacterium binotii</name>
    <dbReference type="NCBI Taxonomy" id="462710"/>
    <lineage>
        <taxon>Bacteria</taxon>
        <taxon>Bacillati</taxon>
        <taxon>Actinomycetota</taxon>
        <taxon>Actinomycetes</taxon>
        <taxon>Micrococcales</taxon>
        <taxon>Microbacteriaceae</taxon>
        <taxon>Microbacterium</taxon>
    </lineage>
</organism>
<dbReference type="Pfam" id="PF08223">
    <property type="entry name" value="PaaX_C"/>
    <property type="match status" value="1"/>
</dbReference>
<evidence type="ECO:0000259" key="3">
    <source>
        <dbReference type="Pfam" id="PF20803"/>
    </source>
</evidence>
<dbReference type="Pfam" id="PF07848">
    <property type="entry name" value="PaaX"/>
    <property type="match status" value="1"/>
</dbReference>
<dbReference type="PIRSF" id="PIRSF020623">
    <property type="entry name" value="PaaX"/>
    <property type="match status" value="1"/>
</dbReference>
<name>A0ABN3PKG5_9MICO</name>
<feature type="domain" description="Transcriptional repressor PaaX-like C-terminal" evidence="2">
    <location>
        <begin position="188"/>
        <end position="268"/>
    </location>
</feature>
<proteinExistence type="predicted"/>
<comment type="caution">
    <text evidence="4">The sequence shown here is derived from an EMBL/GenBank/DDBJ whole genome shotgun (WGS) entry which is preliminary data.</text>
</comment>
<feature type="domain" description="Transcriptional repressor PaaX-like N-terminal" evidence="1">
    <location>
        <begin position="18"/>
        <end position="84"/>
    </location>
</feature>
<dbReference type="PANTHER" id="PTHR30319">
    <property type="entry name" value="PHENYLACETIC ACID REGULATOR-RELATED TRANSCRIPTIONAL REPRESSOR"/>
    <property type="match status" value="1"/>
</dbReference>
<dbReference type="InterPro" id="IPR011965">
    <property type="entry name" value="PaaX_trns_reg"/>
</dbReference>
<dbReference type="Gene3D" id="3.30.70.2650">
    <property type="match status" value="1"/>
</dbReference>
<dbReference type="InterPro" id="IPR048846">
    <property type="entry name" value="PaaX-like_central"/>
</dbReference>
<sequence length="275" mass="29977">MQSLSREVEATQRAPQRLLLALLGELLERGISRPVRASFYLDVLESAGVAAPTTRAALDRMAVTGLLSRARVGRGVEFALTDQGRAVLEEASERVHSPHPFDPVGSGWTLVTFTVPEDQRTLRHRLRAALAWEGFAAVRDGLWIAPGEVDLVAALGGLKEELPAGAVIAFRARDLAAFPVADAARTAWDLARIRAAHERFAMEWNTAETIEAPPLAALTMLVADWLELLRSDPRLPFDYLGEDWPAQRTTEIYRARRAAWSAAAAEALSAALPGD</sequence>
<feature type="domain" description="Transcriptional repressor PaaX-like central Cas2-like" evidence="3">
    <location>
        <begin position="106"/>
        <end position="149"/>
    </location>
</feature>
<evidence type="ECO:0000313" key="4">
    <source>
        <dbReference type="EMBL" id="GAA2590862.1"/>
    </source>
</evidence>
<gene>
    <name evidence="4" type="ORF">GCM10009862_31500</name>
</gene>
<dbReference type="InterPro" id="IPR013225">
    <property type="entry name" value="PaaX_C"/>
</dbReference>
<dbReference type="SUPFAM" id="SSF46785">
    <property type="entry name" value="Winged helix' DNA-binding domain"/>
    <property type="match status" value="1"/>
</dbReference>
<dbReference type="Pfam" id="PF20803">
    <property type="entry name" value="PaaX_M"/>
    <property type="match status" value="1"/>
</dbReference>
<reference evidence="4 5" key="1">
    <citation type="journal article" date="2019" name="Int. J. Syst. Evol. Microbiol.">
        <title>The Global Catalogue of Microorganisms (GCM) 10K type strain sequencing project: providing services to taxonomists for standard genome sequencing and annotation.</title>
        <authorList>
            <consortium name="The Broad Institute Genomics Platform"/>
            <consortium name="The Broad Institute Genome Sequencing Center for Infectious Disease"/>
            <person name="Wu L."/>
            <person name="Ma J."/>
        </authorList>
    </citation>
    <scope>NUCLEOTIDE SEQUENCE [LARGE SCALE GENOMIC DNA]</scope>
    <source>
        <strain evidence="4 5">JCM 16365</strain>
    </source>
</reference>
<dbReference type="EMBL" id="BAAARI010000038">
    <property type="protein sequence ID" value="GAA2590862.1"/>
    <property type="molecule type" value="Genomic_DNA"/>
</dbReference>
<protein>
    <submittedName>
        <fullName evidence="4">PaaX family transcriptional regulator C-terminal domain-containing protein</fullName>
    </submittedName>
</protein>
<dbReference type="InterPro" id="IPR012906">
    <property type="entry name" value="PaaX-like_N"/>
</dbReference>
<dbReference type="PANTHER" id="PTHR30319:SF1">
    <property type="entry name" value="TRANSCRIPTIONAL REPRESSOR PAAX"/>
    <property type="match status" value="1"/>
</dbReference>
<dbReference type="InterPro" id="IPR036388">
    <property type="entry name" value="WH-like_DNA-bd_sf"/>
</dbReference>
<keyword evidence="5" id="KW-1185">Reference proteome</keyword>
<dbReference type="InterPro" id="IPR036390">
    <property type="entry name" value="WH_DNA-bd_sf"/>
</dbReference>
<dbReference type="Gene3D" id="1.10.10.10">
    <property type="entry name" value="Winged helix-like DNA-binding domain superfamily/Winged helix DNA-binding domain"/>
    <property type="match status" value="1"/>
</dbReference>
<evidence type="ECO:0000313" key="5">
    <source>
        <dbReference type="Proteomes" id="UP001500274"/>
    </source>
</evidence>
<evidence type="ECO:0000259" key="1">
    <source>
        <dbReference type="Pfam" id="PF07848"/>
    </source>
</evidence>